<organism evidence="2 3">
    <name type="scientific">Amphritea balenae</name>
    <dbReference type="NCBI Taxonomy" id="452629"/>
    <lineage>
        <taxon>Bacteria</taxon>
        <taxon>Pseudomonadati</taxon>
        <taxon>Pseudomonadota</taxon>
        <taxon>Gammaproteobacteria</taxon>
        <taxon>Oceanospirillales</taxon>
        <taxon>Oceanospirillaceae</taxon>
        <taxon>Amphritea</taxon>
    </lineage>
</organism>
<comment type="caution">
    <text evidence="2">The sequence shown here is derived from an EMBL/GenBank/DDBJ whole genome shotgun (WGS) entry which is preliminary data.</text>
</comment>
<keyword evidence="1" id="KW-0472">Membrane</keyword>
<feature type="transmembrane region" description="Helical" evidence="1">
    <location>
        <begin position="48"/>
        <end position="64"/>
    </location>
</feature>
<proteinExistence type="predicted"/>
<protein>
    <submittedName>
        <fullName evidence="2">DUF2065 domain-containing protein</fullName>
    </submittedName>
</protein>
<dbReference type="EMBL" id="RQXV01000004">
    <property type="protein sequence ID" value="RRC99760.1"/>
    <property type="molecule type" value="Genomic_DNA"/>
</dbReference>
<accession>A0A3P1SRM5</accession>
<evidence type="ECO:0000313" key="2">
    <source>
        <dbReference type="EMBL" id="RRC99760.1"/>
    </source>
</evidence>
<dbReference type="PANTHER" id="PTHR38602:SF1">
    <property type="entry name" value="INNER MEMBRANE PROTEIN"/>
    <property type="match status" value="1"/>
</dbReference>
<dbReference type="InterPro" id="IPR019201">
    <property type="entry name" value="DUF2065"/>
</dbReference>
<gene>
    <name evidence="2" type="ORF">EHS89_09750</name>
</gene>
<dbReference type="RefSeq" id="WP_124925950.1">
    <property type="nucleotide sequence ID" value="NZ_BMOH01000006.1"/>
</dbReference>
<reference evidence="2 3" key="1">
    <citation type="submission" date="2018-11" db="EMBL/GenBank/DDBJ databases">
        <title>The draft genome sequence of Amphritea balenae JAMM 1525T.</title>
        <authorList>
            <person name="Fang Z."/>
            <person name="Zhang Y."/>
            <person name="Han X."/>
        </authorList>
    </citation>
    <scope>NUCLEOTIDE SEQUENCE [LARGE SCALE GENOMIC DNA]</scope>
    <source>
        <strain evidence="2 3">JAMM 1525</strain>
    </source>
</reference>
<sequence length="65" mass="7568">MDSPFWHQLLIGFCMMLVLEGIVPFLYPQRWRNLVHQLGLVSNRGLRITGFISMMAGVILLYIFN</sequence>
<dbReference type="AlphaFoldDB" id="A0A3P1SRM5"/>
<dbReference type="Proteomes" id="UP000267535">
    <property type="component" value="Unassembled WGS sequence"/>
</dbReference>
<name>A0A3P1SRM5_9GAMM</name>
<evidence type="ECO:0000313" key="3">
    <source>
        <dbReference type="Proteomes" id="UP000267535"/>
    </source>
</evidence>
<feature type="transmembrane region" description="Helical" evidence="1">
    <location>
        <begin position="6"/>
        <end position="27"/>
    </location>
</feature>
<keyword evidence="1" id="KW-1133">Transmembrane helix</keyword>
<evidence type="ECO:0000256" key="1">
    <source>
        <dbReference type="SAM" id="Phobius"/>
    </source>
</evidence>
<dbReference type="Pfam" id="PF09838">
    <property type="entry name" value="DUF2065"/>
    <property type="match status" value="1"/>
</dbReference>
<keyword evidence="1" id="KW-0812">Transmembrane</keyword>
<keyword evidence="3" id="KW-1185">Reference proteome</keyword>
<dbReference type="PANTHER" id="PTHR38602">
    <property type="entry name" value="INNER MEMBRANE PROTEIN-RELATED"/>
    <property type="match status" value="1"/>
</dbReference>
<dbReference type="OrthoDB" id="9182237at2"/>